<sequence length="185" mass="21111">MADTERKSLYISVPVVIKWKISKNTLLAEMQPHHPNWNIIGAMMDIPEMSGLEYRLSIGRNLQLPDDIVFVWLNVLYNQEIHLGFQGQLSVGRSNYEFNECFDEKAAAGKQICTKAELFDPERNFMVNDELIITFEGTAHSINPKVNIGDASEFQESMGERLMKRVDKDFTICASDGEEFKVGFI</sequence>
<dbReference type="Proteomes" id="UP000887578">
    <property type="component" value="Unplaced"/>
</dbReference>
<dbReference type="WBParaSite" id="PDA_v2.g26650.t1">
    <property type="protein sequence ID" value="PDA_v2.g26650.t1"/>
    <property type="gene ID" value="PDA_v2.g26650"/>
</dbReference>
<proteinExistence type="predicted"/>
<accession>A0A914Q5H5</accession>
<evidence type="ECO:0000313" key="2">
    <source>
        <dbReference type="WBParaSite" id="PDA_v2.g26650.t1"/>
    </source>
</evidence>
<dbReference type="AlphaFoldDB" id="A0A914Q5H5"/>
<keyword evidence="1" id="KW-1185">Reference proteome</keyword>
<evidence type="ECO:0000313" key="1">
    <source>
        <dbReference type="Proteomes" id="UP000887578"/>
    </source>
</evidence>
<reference evidence="2" key="1">
    <citation type="submission" date="2022-11" db="UniProtKB">
        <authorList>
            <consortium name="WormBaseParasite"/>
        </authorList>
    </citation>
    <scope>IDENTIFICATION</scope>
</reference>
<organism evidence="1 2">
    <name type="scientific">Panagrolaimus davidi</name>
    <dbReference type="NCBI Taxonomy" id="227884"/>
    <lineage>
        <taxon>Eukaryota</taxon>
        <taxon>Metazoa</taxon>
        <taxon>Ecdysozoa</taxon>
        <taxon>Nematoda</taxon>
        <taxon>Chromadorea</taxon>
        <taxon>Rhabditida</taxon>
        <taxon>Tylenchina</taxon>
        <taxon>Panagrolaimomorpha</taxon>
        <taxon>Panagrolaimoidea</taxon>
        <taxon>Panagrolaimidae</taxon>
        <taxon>Panagrolaimus</taxon>
    </lineage>
</organism>
<protein>
    <submittedName>
        <fullName evidence="2">Uncharacterized protein</fullName>
    </submittedName>
</protein>
<name>A0A914Q5H5_9BILA</name>